<dbReference type="RefSeq" id="WP_237980653.1">
    <property type="nucleotide sequence ID" value="NZ_JAKNCT010000018.1"/>
</dbReference>
<feature type="transmembrane region" description="Helical" evidence="7">
    <location>
        <begin position="320"/>
        <end position="340"/>
    </location>
</feature>
<feature type="transmembrane region" description="Helical" evidence="7">
    <location>
        <begin position="383"/>
        <end position="401"/>
    </location>
</feature>
<feature type="domain" description="Major facilitator superfamily (MFS) profile" evidence="8">
    <location>
        <begin position="18"/>
        <end position="405"/>
    </location>
</feature>
<keyword evidence="2" id="KW-0813">Transport</keyword>
<dbReference type="EMBL" id="JAKNCT010000018">
    <property type="protein sequence ID" value="MCG5031956.1"/>
    <property type="molecule type" value="Genomic_DNA"/>
</dbReference>
<evidence type="ECO:0000259" key="8">
    <source>
        <dbReference type="PROSITE" id="PS50850"/>
    </source>
</evidence>
<keyword evidence="3" id="KW-1003">Cell membrane</keyword>
<feature type="transmembrane region" description="Helical" evidence="7">
    <location>
        <begin position="175"/>
        <end position="195"/>
    </location>
</feature>
<evidence type="ECO:0000256" key="3">
    <source>
        <dbReference type="ARBA" id="ARBA00022475"/>
    </source>
</evidence>
<proteinExistence type="predicted"/>
<feature type="transmembrane region" description="Helical" evidence="7">
    <location>
        <begin position="352"/>
        <end position="377"/>
    </location>
</feature>
<evidence type="ECO:0000313" key="9">
    <source>
        <dbReference type="EMBL" id="MCG5031956.1"/>
    </source>
</evidence>
<comment type="caution">
    <text evidence="9">The sequence shown here is derived from an EMBL/GenBank/DDBJ whole genome shotgun (WGS) entry which is preliminary data.</text>
</comment>
<feature type="transmembrane region" description="Helical" evidence="7">
    <location>
        <begin position="17"/>
        <end position="44"/>
    </location>
</feature>
<feature type="transmembrane region" description="Helical" evidence="7">
    <location>
        <begin position="224"/>
        <end position="249"/>
    </location>
</feature>
<dbReference type="InterPro" id="IPR020846">
    <property type="entry name" value="MFS_dom"/>
</dbReference>
<feature type="transmembrane region" description="Helical" evidence="7">
    <location>
        <begin position="88"/>
        <end position="106"/>
    </location>
</feature>
<keyword evidence="5 7" id="KW-1133">Transmembrane helix</keyword>
<dbReference type="PRINTS" id="PR01035">
    <property type="entry name" value="TCRTETA"/>
</dbReference>
<feature type="transmembrane region" description="Helical" evidence="7">
    <location>
        <begin position="56"/>
        <end position="76"/>
    </location>
</feature>
<evidence type="ECO:0000256" key="6">
    <source>
        <dbReference type="ARBA" id="ARBA00023136"/>
    </source>
</evidence>
<dbReference type="PROSITE" id="PS50850">
    <property type="entry name" value="MFS"/>
    <property type="match status" value="1"/>
</dbReference>
<dbReference type="SUPFAM" id="SSF103473">
    <property type="entry name" value="MFS general substrate transporter"/>
    <property type="match status" value="1"/>
</dbReference>
<keyword evidence="6 7" id="KW-0472">Membrane</keyword>
<feature type="transmembrane region" description="Helical" evidence="7">
    <location>
        <begin position="112"/>
        <end position="130"/>
    </location>
</feature>
<accession>A0ABS9MTK2</accession>
<feature type="transmembrane region" description="Helical" evidence="7">
    <location>
        <begin position="294"/>
        <end position="314"/>
    </location>
</feature>
<organism evidence="9 10">
    <name type="scientific">Mesosutterella porci</name>
    <dbReference type="NCBI Taxonomy" id="2915351"/>
    <lineage>
        <taxon>Bacteria</taxon>
        <taxon>Pseudomonadati</taxon>
        <taxon>Pseudomonadota</taxon>
        <taxon>Betaproteobacteria</taxon>
        <taxon>Burkholderiales</taxon>
        <taxon>Sutterellaceae</taxon>
        <taxon>Mesosutterella</taxon>
    </lineage>
</organism>
<dbReference type="Gene3D" id="1.20.1250.20">
    <property type="entry name" value="MFS general substrate transporter like domains"/>
    <property type="match status" value="2"/>
</dbReference>
<evidence type="ECO:0000313" key="10">
    <source>
        <dbReference type="Proteomes" id="UP001297600"/>
    </source>
</evidence>
<dbReference type="Proteomes" id="UP001297600">
    <property type="component" value="Unassembled WGS sequence"/>
</dbReference>
<sequence>MTENTNPEERFPMNWKVLLGILTITAMMMSASYTMLVPFLPLYLTQELGVSDHVNLWSGAIFSVTFVFSAIMAPIWGAMSDRGSRKMMAIRSAVLLALTYTLGGLVQTPFQLFLVRVLQGFAAGLWPALLSLMSSNCPQRKIGFAMGIMQGALTAGHVIGPLAGGVLAQYLGMRFSFFTGGAALFTITLVILFAVREKPRDRKAAAASIPLSGPRRSSLFKIPVISALLVAAALTQTSITVSMPIFTYYVGELLGTTDHLVAISGYVFAVLGIAGVIASPIWGWVGQSIGFKPVLLVSMLGAGIFAIVSALPGVLEPFVLLRFIGGLAFAGIFPAINAMLTRYSPVTDRGRVFGVSFSVQQAGSIVGPLLGGAVASFMTLQSVMIFSGIVQLAAFTHIWLVRSRFSKPEAEQTLGVPRN</sequence>
<name>A0ABS9MTK2_9BURK</name>
<keyword evidence="4 7" id="KW-0812">Transmembrane</keyword>
<dbReference type="Pfam" id="PF07690">
    <property type="entry name" value="MFS_1"/>
    <property type="match status" value="1"/>
</dbReference>
<evidence type="ECO:0000256" key="7">
    <source>
        <dbReference type="SAM" id="Phobius"/>
    </source>
</evidence>
<gene>
    <name evidence="9" type="ORF">MAF45_10975</name>
</gene>
<dbReference type="PANTHER" id="PTHR43414">
    <property type="entry name" value="MULTIDRUG RESISTANCE PROTEIN MDTG"/>
    <property type="match status" value="1"/>
</dbReference>
<dbReference type="InterPro" id="IPR036259">
    <property type="entry name" value="MFS_trans_sf"/>
</dbReference>
<protein>
    <submittedName>
        <fullName evidence="9">MFS transporter</fullName>
    </submittedName>
</protein>
<evidence type="ECO:0000256" key="1">
    <source>
        <dbReference type="ARBA" id="ARBA00004651"/>
    </source>
</evidence>
<keyword evidence="10" id="KW-1185">Reference proteome</keyword>
<comment type="subcellular location">
    <subcellularLocation>
        <location evidence="1">Cell membrane</location>
        <topology evidence="1">Multi-pass membrane protein</topology>
    </subcellularLocation>
</comment>
<evidence type="ECO:0000256" key="2">
    <source>
        <dbReference type="ARBA" id="ARBA00022448"/>
    </source>
</evidence>
<reference evidence="9 10" key="1">
    <citation type="submission" date="2022-02" db="EMBL/GenBank/DDBJ databases">
        <title>Mesosutterella porci, a novel member of the family Sutterellaceae from pig feces.</title>
        <authorList>
            <person name="Wylensek D."/>
            <person name="Clavel T."/>
        </authorList>
    </citation>
    <scope>NUCLEOTIDE SEQUENCE [LARGE SCALE GENOMIC DNA]</scope>
    <source>
        <strain evidence="10">oilRF-744-wt-GAM-9</strain>
    </source>
</reference>
<evidence type="ECO:0000256" key="4">
    <source>
        <dbReference type="ARBA" id="ARBA00022692"/>
    </source>
</evidence>
<dbReference type="InterPro" id="IPR001958">
    <property type="entry name" value="Tet-R_TetA/multi-R_MdtG-like"/>
</dbReference>
<feature type="transmembrane region" description="Helical" evidence="7">
    <location>
        <begin position="261"/>
        <end position="282"/>
    </location>
</feature>
<dbReference type="InterPro" id="IPR011701">
    <property type="entry name" value="MFS"/>
</dbReference>
<feature type="transmembrane region" description="Helical" evidence="7">
    <location>
        <begin position="142"/>
        <end position="163"/>
    </location>
</feature>
<dbReference type="PANTHER" id="PTHR43414:SF6">
    <property type="entry name" value="MULTIDRUG RESISTANCE PROTEIN MDTG"/>
    <property type="match status" value="1"/>
</dbReference>
<evidence type="ECO:0000256" key="5">
    <source>
        <dbReference type="ARBA" id="ARBA00022989"/>
    </source>
</evidence>